<name>A0AAV7MF92_PLEWA</name>
<evidence type="ECO:0000313" key="3">
    <source>
        <dbReference type="Proteomes" id="UP001066276"/>
    </source>
</evidence>
<sequence length="107" mass="12054">MEEDQVVEQQDDLERMLVQMRAEALKRGKDWQRVKVVEKGDERQTPDLTDQISLPTAEDAYNKGDDRSPSTKSKQTSENAGKTREESSQKVKGKRPVHHGATNSGTT</sequence>
<protein>
    <submittedName>
        <fullName evidence="2">Uncharacterized protein</fullName>
    </submittedName>
</protein>
<organism evidence="2 3">
    <name type="scientific">Pleurodeles waltl</name>
    <name type="common">Iberian ribbed newt</name>
    <dbReference type="NCBI Taxonomy" id="8319"/>
    <lineage>
        <taxon>Eukaryota</taxon>
        <taxon>Metazoa</taxon>
        <taxon>Chordata</taxon>
        <taxon>Craniata</taxon>
        <taxon>Vertebrata</taxon>
        <taxon>Euteleostomi</taxon>
        <taxon>Amphibia</taxon>
        <taxon>Batrachia</taxon>
        <taxon>Caudata</taxon>
        <taxon>Salamandroidea</taxon>
        <taxon>Salamandridae</taxon>
        <taxon>Pleurodelinae</taxon>
        <taxon>Pleurodeles</taxon>
    </lineage>
</organism>
<accession>A0AAV7MF92</accession>
<evidence type="ECO:0000313" key="2">
    <source>
        <dbReference type="EMBL" id="KAJ1101470.1"/>
    </source>
</evidence>
<reference evidence="2" key="1">
    <citation type="journal article" date="2022" name="bioRxiv">
        <title>Sequencing and chromosome-scale assembly of the giantPleurodeles waltlgenome.</title>
        <authorList>
            <person name="Brown T."/>
            <person name="Elewa A."/>
            <person name="Iarovenko S."/>
            <person name="Subramanian E."/>
            <person name="Araus A.J."/>
            <person name="Petzold A."/>
            <person name="Susuki M."/>
            <person name="Suzuki K.-i.T."/>
            <person name="Hayashi T."/>
            <person name="Toyoda A."/>
            <person name="Oliveira C."/>
            <person name="Osipova E."/>
            <person name="Leigh N.D."/>
            <person name="Simon A."/>
            <person name="Yun M.H."/>
        </authorList>
    </citation>
    <scope>NUCLEOTIDE SEQUENCE</scope>
    <source>
        <strain evidence="2">20211129_DDA</strain>
        <tissue evidence="2">Liver</tissue>
    </source>
</reference>
<comment type="caution">
    <text evidence="2">The sequence shown here is derived from an EMBL/GenBank/DDBJ whole genome shotgun (WGS) entry which is preliminary data.</text>
</comment>
<feature type="compositionally biased region" description="Basic and acidic residues" evidence="1">
    <location>
        <begin position="60"/>
        <end position="69"/>
    </location>
</feature>
<dbReference type="AlphaFoldDB" id="A0AAV7MF92"/>
<dbReference type="EMBL" id="JANPWB010000014">
    <property type="protein sequence ID" value="KAJ1101470.1"/>
    <property type="molecule type" value="Genomic_DNA"/>
</dbReference>
<feature type="compositionally biased region" description="Basic and acidic residues" evidence="1">
    <location>
        <begin position="25"/>
        <end position="45"/>
    </location>
</feature>
<evidence type="ECO:0000256" key="1">
    <source>
        <dbReference type="SAM" id="MobiDB-lite"/>
    </source>
</evidence>
<feature type="compositionally biased region" description="Polar residues" evidence="1">
    <location>
        <begin position="70"/>
        <end position="80"/>
    </location>
</feature>
<keyword evidence="3" id="KW-1185">Reference proteome</keyword>
<dbReference type="Proteomes" id="UP001066276">
    <property type="component" value="Chromosome 10"/>
</dbReference>
<feature type="region of interest" description="Disordered" evidence="1">
    <location>
        <begin position="25"/>
        <end position="107"/>
    </location>
</feature>
<gene>
    <name evidence="2" type="ORF">NDU88_006538</name>
</gene>
<proteinExistence type="predicted"/>